<evidence type="ECO:0000313" key="3">
    <source>
        <dbReference type="Proteomes" id="UP001184150"/>
    </source>
</evidence>
<sequence length="250" mass="25817">MTIMAIGFPGRKLFALAAALPLLGGATMAATGYFAGYFDTQAMHYRPALGQPRQDLVAIYFSGDMGLRLGAGCRTVAALRRQGLAVMAVDSPALFRLTRDRAFVDALVADTIRAALARSHAAKVALIGAAFGAGILDTGLGAVPADLRSRIASVVLVQPGTAVYFQANPGGLIHPGAPDSDPYRTVRLLNGLPVTCIAKSSQDQGLCAAGQLAGASHIQLDALRPRGPAYKVDIASIAANAALFPPGPMH</sequence>
<keyword evidence="3" id="KW-1185">Reference proteome</keyword>
<organism evidence="2 3">
    <name type="scientific">Novosphingobium capsulatum</name>
    <dbReference type="NCBI Taxonomy" id="13688"/>
    <lineage>
        <taxon>Bacteria</taxon>
        <taxon>Pseudomonadati</taxon>
        <taxon>Pseudomonadota</taxon>
        <taxon>Alphaproteobacteria</taxon>
        <taxon>Sphingomonadales</taxon>
        <taxon>Sphingomonadaceae</taxon>
        <taxon>Novosphingobium</taxon>
    </lineage>
</organism>
<dbReference type="EMBL" id="JAVDRD010000003">
    <property type="protein sequence ID" value="MDR6510612.1"/>
    <property type="molecule type" value="Genomic_DNA"/>
</dbReference>
<gene>
    <name evidence="2" type="ORF">J2792_001478</name>
</gene>
<reference evidence="2 3" key="1">
    <citation type="submission" date="2023-07" db="EMBL/GenBank/DDBJ databases">
        <title>Sorghum-associated microbial communities from plants grown in Nebraska, USA.</title>
        <authorList>
            <person name="Schachtman D."/>
        </authorList>
    </citation>
    <scope>NUCLEOTIDE SEQUENCE [LARGE SCALE GENOMIC DNA]</scope>
    <source>
        <strain evidence="2 3">DS1027</strain>
    </source>
</reference>
<feature type="domain" description="Bacterial virulence" evidence="1">
    <location>
        <begin position="55"/>
        <end position="221"/>
    </location>
</feature>
<accession>A0ABU1MK06</accession>
<dbReference type="RefSeq" id="WP_309804790.1">
    <property type="nucleotide sequence ID" value="NZ_JAVDRD010000003.1"/>
</dbReference>
<evidence type="ECO:0000313" key="2">
    <source>
        <dbReference type="EMBL" id="MDR6510612.1"/>
    </source>
</evidence>
<dbReference type="InterPro" id="IPR029058">
    <property type="entry name" value="AB_hydrolase_fold"/>
</dbReference>
<proteinExistence type="predicted"/>
<evidence type="ECO:0000259" key="1">
    <source>
        <dbReference type="Pfam" id="PF06057"/>
    </source>
</evidence>
<name>A0ABU1MK06_9SPHN</name>
<dbReference type="SUPFAM" id="SSF53474">
    <property type="entry name" value="alpha/beta-Hydrolases"/>
    <property type="match status" value="1"/>
</dbReference>
<dbReference type="Proteomes" id="UP001184150">
    <property type="component" value="Unassembled WGS sequence"/>
</dbReference>
<comment type="caution">
    <text evidence="2">The sequence shown here is derived from an EMBL/GenBank/DDBJ whole genome shotgun (WGS) entry which is preliminary data.</text>
</comment>
<protein>
    <submittedName>
        <fullName evidence="2">Type IV secretory pathway VirJ component</fullName>
    </submittedName>
</protein>
<dbReference type="Pfam" id="PF06057">
    <property type="entry name" value="VirJ"/>
    <property type="match status" value="1"/>
</dbReference>
<dbReference type="InterPro" id="IPR010333">
    <property type="entry name" value="VirJ"/>
</dbReference>